<dbReference type="InterPro" id="IPR013783">
    <property type="entry name" value="Ig-like_fold"/>
</dbReference>
<dbReference type="InterPro" id="IPR017853">
    <property type="entry name" value="GH"/>
</dbReference>
<dbReference type="SUPFAM" id="SSF51445">
    <property type="entry name" value="(Trans)glycosidases"/>
    <property type="match status" value="1"/>
</dbReference>
<dbReference type="InterPro" id="IPR006047">
    <property type="entry name" value="GH13_cat_dom"/>
</dbReference>
<dbReference type="InterPro" id="IPR013784">
    <property type="entry name" value="Carb-bd-like_fold"/>
</dbReference>
<accession>A0A4D6HDI0</accession>
<dbReference type="InterPro" id="IPR013780">
    <property type="entry name" value="Glyco_hydro_b"/>
</dbReference>
<dbReference type="EMBL" id="CP031310">
    <property type="protein sequence ID" value="QCC51645.1"/>
    <property type="molecule type" value="Genomic_DNA"/>
</dbReference>
<dbReference type="PANTHER" id="PTHR10357">
    <property type="entry name" value="ALPHA-AMYLASE FAMILY MEMBER"/>
    <property type="match status" value="1"/>
</dbReference>
<protein>
    <submittedName>
        <fullName evidence="3">Amylosucrase</fullName>
    </submittedName>
</protein>
<dbReference type="OrthoDB" id="34423at2157"/>
<dbReference type="Gene3D" id="1.10.1740.10">
    <property type="match status" value="1"/>
</dbReference>
<organism evidence="3 4">
    <name type="scientific">Halapricum salinum</name>
    <dbReference type="NCBI Taxonomy" id="1457250"/>
    <lineage>
        <taxon>Archaea</taxon>
        <taxon>Methanobacteriati</taxon>
        <taxon>Methanobacteriota</taxon>
        <taxon>Stenosarchaea group</taxon>
        <taxon>Halobacteria</taxon>
        <taxon>Halobacteriales</taxon>
        <taxon>Haloarculaceae</taxon>
        <taxon>Halapricum</taxon>
    </lineage>
</organism>
<dbReference type="GO" id="GO:0047669">
    <property type="term" value="F:amylosucrase activity"/>
    <property type="evidence" value="ECO:0007669"/>
    <property type="project" value="InterPro"/>
</dbReference>
<dbReference type="GO" id="GO:0005975">
    <property type="term" value="P:carbohydrate metabolic process"/>
    <property type="evidence" value="ECO:0007669"/>
    <property type="project" value="InterPro"/>
</dbReference>
<dbReference type="Gene3D" id="2.60.40.10">
    <property type="entry name" value="Immunoglobulins"/>
    <property type="match status" value="1"/>
</dbReference>
<dbReference type="InterPro" id="IPR002044">
    <property type="entry name" value="CBM20"/>
</dbReference>
<dbReference type="STRING" id="1457250.GCA_000755225_00791"/>
<dbReference type="Pfam" id="PF00128">
    <property type="entry name" value="Alpha-amylase"/>
    <property type="match status" value="1"/>
</dbReference>
<dbReference type="Proteomes" id="UP000296706">
    <property type="component" value="Chromosome"/>
</dbReference>
<evidence type="ECO:0000256" key="1">
    <source>
        <dbReference type="ARBA" id="ARBA00022837"/>
    </source>
</evidence>
<dbReference type="Gene3D" id="3.90.400.10">
    <property type="entry name" value="Oligo-1,6-glucosidase, Domain 2"/>
    <property type="match status" value="1"/>
</dbReference>
<dbReference type="SMART" id="SM00642">
    <property type="entry name" value="Aamy"/>
    <property type="match status" value="1"/>
</dbReference>
<keyword evidence="4" id="KW-1185">Reference proteome</keyword>
<dbReference type="GO" id="GO:2001070">
    <property type="term" value="F:starch binding"/>
    <property type="evidence" value="ECO:0007669"/>
    <property type="project" value="InterPro"/>
</dbReference>
<dbReference type="SMART" id="SM01065">
    <property type="entry name" value="CBM_2"/>
    <property type="match status" value="1"/>
</dbReference>
<dbReference type="Gene3D" id="3.20.20.80">
    <property type="entry name" value="Glycosidases"/>
    <property type="match status" value="1"/>
</dbReference>
<dbReference type="GeneID" id="39848303"/>
<sequence length="752" mass="85730">MNASDRELPVESWPPDDPVETLRSFLRDRYADRQDDVLERIDRQLPVLWEAYTEVYGDDREAVAWVLEAIEAAVEAFEDRPEQLRSLDDDRAGVDDWFQGSEEVGYMCYVDLFAGDLEGVREKIPYLKELGVTYLHLMPLLEPREGRNDGGYAVKDYRSVDPDLGTMADLRELAADLHEEGIRLALDFVMNHTAREHEWAQAAIEGDDRFRDFYLTYEDRELPDQYEQTLPEVFPDFAPGNFTYVDGLEKWVWTSFYDFQWDLDYANPDVFVQMFREMAHLANAGTDVLRLDAVPFLWKELGTDCRNLDEAHWLLRAYRALMRIAAPGVLFKAEAIVAPEETIKYLGTGGFEGQECDIAYNAPLMAHLWHALASENTRLLERALDQLPPTPEEASWLNYVRCHDDIGWGLDSEDVRAVGQDPVSTRKFCSDYYAGDHPDSDAEGYRFQEEPTGVARTSGTAAALTGLQNARIEGDPEDVDAAIQRYLLMHASAFVMQGMPLLYSGDEIAQLNDFSYLNNPIKAEDNRWVHRPPMDWDAAERRSEQGTVEQRVFDGIARLSEAREGRAALHHRGEETVHDVPDDSVFVVERAFEGERLLAVSNFSGESRAVAFADLPEQWDAGSYHEVLRDETAVYPDSRILLEPYSYRWLEPTDAGTGEELSTRVAIDVESEYGEELFLTGSHEALGNWDVEAAVPLSGEDYPTWTGEFDLPAGTYVEFEWLKKRDGEPVEWSGRRYVTKAGWDTAWLLTEE</sequence>
<dbReference type="SUPFAM" id="SSF51011">
    <property type="entry name" value="Glycosyl hydrolase domain"/>
    <property type="match status" value="1"/>
</dbReference>
<dbReference type="Pfam" id="PF00686">
    <property type="entry name" value="CBM_20"/>
    <property type="match status" value="1"/>
</dbReference>
<evidence type="ECO:0000313" key="3">
    <source>
        <dbReference type="EMBL" id="QCC51645.1"/>
    </source>
</evidence>
<dbReference type="InterPro" id="IPR044077">
    <property type="entry name" value="Amylosucrase"/>
</dbReference>
<dbReference type="KEGG" id="hsn:DV733_10530"/>
<reference evidence="3 4" key="1">
    <citation type="journal article" date="2019" name="Nat. Commun.">
        <title>A new type of DNA phosphorothioation-based antiviral system in archaea.</title>
        <authorList>
            <person name="Xiong L."/>
            <person name="Liu S."/>
            <person name="Chen S."/>
            <person name="Xiao Y."/>
            <person name="Zhu B."/>
            <person name="Gao Y."/>
            <person name="Zhang Y."/>
            <person name="Chen B."/>
            <person name="Luo J."/>
            <person name="Deng Z."/>
            <person name="Chen X."/>
            <person name="Wang L."/>
            <person name="Chen S."/>
        </authorList>
    </citation>
    <scope>NUCLEOTIDE SEQUENCE [LARGE SCALE GENOMIC DNA]</scope>
    <source>
        <strain evidence="3 4">CBA1105</strain>
    </source>
</reference>
<proteinExistence type="predicted"/>
<dbReference type="CDD" id="cd11324">
    <property type="entry name" value="AmyAc_Amylosucrase"/>
    <property type="match status" value="1"/>
</dbReference>
<dbReference type="Gene3D" id="2.60.40.1180">
    <property type="entry name" value="Golgi alpha-mannosidase II"/>
    <property type="match status" value="1"/>
</dbReference>
<dbReference type="AlphaFoldDB" id="A0A4D6HDI0"/>
<dbReference type="PROSITE" id="PS51166">
    <property type="entry name" value="CBM20"/>
    <property type="match status" value="1"/>
</dbReference>
<dbReference type="PANTHER" id="PTHR10357:SF213">
    <property type="entry name" value="ALPHA AMYLASE CATALYTIC REGION"/>
    <property type="match status" value="1"/>
</dbReference>
<dbReference type="SUPFAM" id="SSF49452">
    <property type="entry name" value="Starch-binding domain-like"/>
    <property type="match status" value="1"/>
</dbReference>
<evidence type="ECO:0000313" key="4">
    <source>
        <dbReference type="Proteomes" id="UP000296706"/>
    </source>
</evidence>
<dbReference type="InterPro" id="IPR045857">
    <property type="entry name" value="O16G_dom_2"/>
</dbReference>
<dbReference type="RefSeq" id="WP_049994742.1">
    <property type="nucleotide sequence ID" value="NZ_CP031310.1"/>
</dbReference>
<name>A0A4D6HDI0_9EURY</name>
<gene>
    <name evidence="3" type="ORF">DV733_10530</name>
</gene>
<keyword evidence="1" id="KW-0106">Calcium</keyword>
<feature type="domain" description="CBM20" evidence="2">
    <location>
        <begin position="657"/>
        <end position="752"/>
    </location>
</feature>
<evidence type="ECO:0000259" key="2">
    <source>
        <dbReference type="PROSITE" id="PS51166"/>
    </source>
</evidence>